<keyword evidence="3" id="KW-1185">Reference proteome</keyword>
<name>A0ABX8RFF3_NOCIO</name>
<accession>A0ABX8RFF3</accession>
<dbReference type="EMBL" id="CP078145">
    <property type="protein sequence ID" value="QXN88329.1"/>
    <property type="molecule type" value="Genomic_DNA"/>
</dbReference>
<feature type="domain" description="Imm-5-like" evidence="1">
    <location>
        <begin position="15"/>
        <end position="132"/>
    </location>
</feature>
<sequence>MNAADGDPTIELSMDELREIARYAVACAEPALEIFERARPDDQRPRAAIDAARVFAEGGKRTKAIRDSAWAAQRAYQDARDSGQAAASDAARASVAAASAAFLHPLAKATQVLHILGPAAYTARAFELDDDDDPDIGVEYLERAKGLASPSVLSVLTRYPNAPGGRGRVGELMRNLDASLRQPPTDR</sequence>
<reference evidence="2 3" key="1">
    <citation type="submission" date="2021-07" db="EMBL/GenBank/DDBJ databases">
        <title>Whole Genome Sequence of Nocardia Iowensis.</title>
        <authorList>
            <person name="Lamm A."/>
            <person name="Collins-Fairclough A.M."/>
            <person name="Bunk B."/>
            <person name="Sproer C."/>
        </authorList>
    </citation>
    <scope>NUCLEOTIDE SEQUENCE [LARGE SCALE GENOMIC DNA]</scope>
    <source>
        <strain evidence="2 3">NRRL 5646</strain>
    </source>
</reference>
<dbReference type="Pfam" id="PF21805">
    <property type="entry name" value="Imm5_like"/>
    <property type="match status" value="1"/>
</dbReference>
<gene>
    <name evidence="2" type="ORF">KV110_22245</name>
</gene>
<keyword evidence="2" id="KW-0378">Hydrolase</keyword>
<proteinExistence type="predicted"/>
<evidence type="ECO:0000259" key="1">
    <source>
        <dbReference type="Pfam" id="PF21805"/>
    </source>
</evidence>
<dbReference type="GO" id="GO:0004527">
    <property type="term" value="F:exonuclease activity"/>
    <property type="evidence" value="ECO:0007669"/>
    <property type="project" value="UniProtKB-KW"/>
</dbReference>
<keyword evidence="2" id="KW-0540">Nuclease</keyword>
<organism evidence="2 3">
    <name type="scientific">Nocardia iowensis</name>
    <dbReference type="NCBI Taxonomy" id="204891"/>
    <lineage>
        <taxon>Bacteria</taxon>
        <taxon>Bacillati</taxon>
        <taxon>Actinomycetota</taxon>
        <taxon>Actinomycetes</taxon>
        <taxon>Mycobacteriales</taxon>
        <taxon>Nocardiaceae</taxon>
        <taxon>Nocardia</taxon>
    </lineage>
</organism>
<dbReference type="InterPro" id="IPR048667">
    <property type="entry name" value="Imm5-like"/>
</dbReference>
<evidence type="ECO:0000313" key="3">
    <source>
        <dbReference type="Proteomes" id="UP000694257"/>
    </source>
</evidence>
<protein>
    <submittedName>
        <fullName evidence="2">Exonuclease SbcC</fullName>
    </submittedName>
</protein>
<evidence type="ECO:0000313" key="2">
    <source>
        <dbReference type="EMBL" id="QXN88329.1"/>
    </source>
</evidence>
<keyword evidence="2" id="KW-0269">Exonuclease</keyword>
<dbReference type="Proteomes" id="UP000694257">
    <property type="component" value="Chromosome"/>
</dbReference>
<dbReference type="RefSeq" id="WP_218469212.1">
    <property type="nucleotide sequence ID" value="NZ_BAABJN010000008.1"/>
</dbReference>